<evidence type="ECO:0000313" key="6">
    <source>
        <dbReference type="EMBL" id="KZT11931.1"/>
    </source>
</evidence>
<protein>
    <submittedName>
        <fullName evidence="6">Acid protease</fullName>
    </submittedName>
</protein>
<keyword evidence="7" id="KW-1185">Reference proteome</keyword>
<dbReference type="Gene3D" id="2.40.70.10">
    <property type="entry name" value="Acid Proteases"/>
    <property type="match status" value="2"/>
</dbReference>
<dbReference type="SUPFAM" id="SSF50630">
    <property type="entry name" value="Acid proteases"/>
    <property type="match status" value="1"/>
</dbReference>
<accession>A0A165HMJ9</accession>
<dbReference type="PANTHER" id="PTHR47966">
    <property type="entry name" value="BETA-SITE APP-CLEAVING ENZYME, ISOFORM A-RELATED"/>
    <property type="match status" value="1"/>
</dbReference>
<feature type="disulfide bond" evidence="3">
    <location>
        <begin position="106"/>
        <end position="111"/>
    </location>
</feature>
<feature type="active site" evidence="2">
    <location>
        <position position="93"/>
    </location>
</feature>
<dbReference type="PROSITE" id="PS51767">
    <property type="entry name" value="PEPTIDASE_A1"/>
    <property type="match status" value="1"/>
</dbReference>
<evidence type="ECO:0000256" key="1">
    <source>
        <dbReference type="ARBA" id="ARBA00007447"/>
    </source>
</evidence>
<name>A0A165HMJ9_9APHY</name>
<gene>
    <name evidence="6" type="ORF">LAESUDRAFT_746719</name>
</gene>
<dbReference type="AlphaFoldDB" id="A0A165HMJ9"/>
<comment type="similarity">
    <text evidence="1">Belongs to the peptidase A1 family.</text>
</comment>
<feature type="active site" evidence="2">
    <location>
        <position position="332"/>
    </location>
</feature>
<dbReference type="InterPro" id="IPR021109">
    <property type="entry name" value="Peptidase_aspartic_dom_sf"/>
</dbReference>
<reference evidence="6 7" key="1">
    <citation type="journal article" date="2016" name="Mol. Biol. Evol.">
        <title>Comparative Genomics of Early-Diverging Mushroom-Forming Fungi Provides Insights into the Origins of Lignocellulose Decay Capabilities.</title>
        <authorList>
            <person name="Nagy L.G."/>
            <person name="Riley R."/>
            <person name="Tritt A."/>
            <person name="Adam C."/>
            <person name="Daum C."/>
            <person name="Floudas D."/>
            <person name="Sun H."/>
            <person name="Yadav J.S."/>
            <person name="Pangilinan J."/>
            <person name="Larsson K.H."/>
            <person name="Matsuura K."/>
            <person name="Barry K."/>
            <person name="Labutti K."/>
            <person name="Kuo R."/>
            <person name="Ohm R.A."/>
            <person name="Bhattacharya S.S."/>
            <person name="Shirouzu T."/>
            <person name="Yoshinaga Y."/>
            <person name="Martin F.M."/>
            <person name="Grigoriev I.V."/>
            <person name="Hibbett D.S."/>
        </authorList>
    </citation>
    <scope>NUCLEOTIDE SEQUENCE [LARGE SCALE GENOMIC DNA]</scope>
    <source>
        <strain evidence="6 7">93-53</strain>
    </source>
</reference>
<evidence type="ECO:0000313" key="7">
    <source>
        <dbReference type="Proteomes" id="UP000076871"/>
    </source>
</evidence>
<dbReference type="RefSeq" id="XP_040769579.1">
    <property type="nucleotide sequence ID" value="XM_040911431.1"/>
</dbReference>
<evidence type="ECO:0000256" key="4">
    <source>
        <dbReference type="SAM" id="SignalP"/>
    </source>
</evidence>
<feature type="chain" id="PRO_5007858758" evidence="4">
    <location>
        <begin position="23"/>
        <end position="549"/>
    </location>
</feature>
<sequence length="549" mass="57457">MFKARASLHSLLFLVSLSLVSSFPVRRPRDWIARDAEDGRTRSITLPLQARKVAKRAYVEDLLAGAIGLGDYQDMVYTVSVQIGNTTTTLNLDTGSSDLWVMSTGCDTTVCQETTSIAYSTSGMTSTGASVNLTYGDSTTGTYASGPIGLDTVTLAGLSMNDQPFAAVDNTDNSAVLNGGAGIIGLGFPSESFIETQLTNEKFNNPTTTDDFVSHISAYGPIVSRLVAAGEIDQPLFAVTLQRDTVDVSGKGQLTIGELPDGVENASITWVPVRLYSSADGGLSAPTFASDEVYPLRWEVPIDNVYLDGKVLANSTIAPDGVTTSFIDALIDTGNSLIRGPQDVVNNILSTVSPAYAADSSAKATLPCTDAHTLAFEIGGKMFSVDPRDFVSQNQTGNATECVASSVTSTDPPSLGSLFSWSLGDPFLKSNLAVFYYGNLTNPSVDPPRIGFMSMVPSNASELLDEAVSKAEKDGGDFSTTLDVAPTASTVVDIPVTITSTSSGQSYSMTAADVSSKNSSSAASSTSRSIGSLLFCVVLVVSTLLSGTL</sequence>
<dbReference type="InParanoid" id="A0A165HMJ9"/>
<dbReference type="Proteomes" id="UP000076871">
    <property type="component" value="Unassembled WGS sequence"/>
</dbReference>
<keyword evidence="6" id="KW-0645">Protease</keyword>
<organism evidence="6 7">
    <name type="scientific">Laetiporus sulphureus 93-53</name>
    <dbReference type="NCBI Taxonomy" id="1314785"/>
    <lineage>
        <taxon>Eukaryota</taxon>
        <taxon>Fungi</taxon>
        <taxon>Dikarya</taxon>
        <taxon>Basidiomycota</taxon>
        <taxon>Agaricomycotina</taxon>
        <taxon>Agaricomycetes</taxon>
        <taxon>Polyporales</taxon>
        <taxon>Laetiporus</taxon>
    </lineage>
</organism>
<feature type="domain" description="Peptidase A1" evidence="5">
    <location>
        <begin position="77"/>
        <end position="453"/>
    </location>
</feature>
<dbReference type="InterPro" id="IPR001461">
    <property type="entry name" value="Aspartic_peptidase_A1"/>
</dbReference>
<dbReference type="GO" id="GO:0006508">
    <property type="term" value="P:proteolysis"/>
    <property type="evidence" value="ECO:0007669"/>
    <property type="project" value="UniProtKB-KW"/>
</dbReference>
<dbReference type="InterPro" id="IPR034164">
    <property type="entry name" value="Pepsin-like_dom"/>
</dbReference>
<dbReference type="PANTHER" id="PTHR47966:SF51">
    <property type="entry name" value="BETA-SITE APP-CLEAVING ENZYME, ISOFORM A-RELATED"/>
    <property type="match status" value="1"/>
</dbReference>
<keyword evidence="4" id="KW-0732">Signal</keyword>
<dbReference type="PRINTS" id="PR00792">
    <property type="entry name" value="PEPSIN"/>
</dbReference>
<dbReference type="InterPro" id="IPR033121">
    <property type="entry name" value="PEPTIDASE_A1"/>
</dbReference>
<dbReference type="STRING" id="1314785.A0A165HMJ9"/>
<evidence type="ECO:0000259" key="5">
    <source>
        <dbReference type="PROSITE" id="PS51767"/>
    </source>
</evidence>
<evidence type="ECO:0000256" key="3">
    <source>
        <dbReference type="PIRSR" id="PIRSR601461-2"/>
    </source>
</evidence>
<dbReference type="GeneID" id="63828459"/>
<keyword evidence="6" id="KW-0378">Hydrolase</keyword>
<dbReference type="GO" id="GO:0004190">
    <property type="term" value="F:aspartic-type endopeptidase activity"/>
    <property type="evidence" value="ECO:0007669"/>
    <property type="project" value="InterPro"/>
</dbReference>
<dbReference type="OrthoDB" id="3089at2759"/>
<evidence type="ECO:0000256" key="2">
    <source>
        <dbReference type="PIRSR" id="PIRSR601461-1"/>
    </source>
</evidence>
<dbReference type="CDD" id="cd05471">
    <property type="entry name" value="pepsin_like"/>
    <property type="match status" value="1"/>
</dbReference>
<dbReference type="EMBL" id="KV427606">
    <property type="protein sequence ID" value="KZT11931.1"/>
    <property type="molecule type" value="Genomic_DNA"/>
</dbReference>
<keyword evidence="3" id="KW-1015">Disulfide bond</keyword>
<proteinExistence type="inferred from homology"/>
<dbReference type="Pfam" id="PF00026">
    <property type="entry name" value="Asp"/>
    <property type="match status" value="1"/>
</dbReference>
<feature type="signal peptide" evidence="4">
    <location>
        <begin position="1"/>
        <end position="22"/>
    </location>
</feature>